<keyword evidence="3" id="KW-1185">Reference proteome</keyword>
<feature type="region of interest" description="Disordered" evidence="1">
    <location>
        <begin position="17"/>
        <end position="41"/>
    </location>
</feature>
<dbReference type="EMBL" id="JBFCZG010000004">
    <property type="protein sequence ID" value="KAL3423946.1"/>
    <property type="molecule type" value="Genomic_DNA"/>
</dbReference>
<evidence type="ECO:0000256" key="1">
    <source>
        <dbReference type="SAM" id="MobiDB-lite"/>
    </source>
</evidence>
<reference evidence="2 3" key="1">
    <citation type="submission" date="2024-06" db="EMBL/GenBank/DDBJ databases">
        <title>Complete genome of Phlyctema vagabunda strain 19-DSS-EL-015.</title>
        <authorList>
            <person name="Fiorenzani C."/>
        </authorList>
    </citation>
    <scope>NUCLEOTIDE SEQUENCE [LARGE SCALE GENOMIC DNA]</scope>
    <source>
        <strain evidence="2 3">19-DSS-EL-015</strain>
    </source>
</reference>
<feature type="compositionally biased region" description="Low complexity" evidence="1">
    <location>
        <begin position="91"/>
        <end position="102"/>
    </location>
</feature>
<feature type="region of interest" description="Disordered" evidence="1">
    <location>
        <begin position="89"/>
        <end position="137"/>
    </location>
</feature>
<comment type="caution">
    <text evidence="2">The sequence shown here is derived from an EMBL/GenBank/DDBJ whole genome shotgun (WGS) entry which is preliminary data.</text>
</comment>
<name>A0ABR4PKS8_9HELO</name>
<protein>
    <submittedName>
        <fullName evidence="2">Uncharacterized protein</fullName>
    </submittedName>
</protein>
<evidence type="ECO:0000313" key="3">
    <source>
        <dbReference type="Proteomes" id="UP001629113"/>
    </source>
</evidence>
<gene>
    <name evidence="2" type="ORF">PVAG01_05693</name>
</gene>
<dbReference type="Proteomes" id="UP001629113">
    <property type="component" value="Unassembled WGS sequence"/>
</dbReference>
<feature type="compositionally biased region" description="Pro residues" evidence="1">
    <location>
        <begin position="103"/>
        <end position="112"/>
    </location>
</feature>
<organism evidence="2 3">
    <name type="scientific">Phlyctema vagabunda</name>
    <dbReference type="NCBI Taxonomy" id="108571"/>
    <lineage>
        <taxon>Eukaryota</taxon>
        <taxon>Fungi</taxon>
        <taxon>Dikarya</taxon>
        <taxon>Ascomycota</taxon>
        <taxon>Pezizomycotina</taxon>
        <taxon>Leotiomycetes</taxon>
        <taxon>Helotiales</taxon>
        <taxon>Dermateaceae</taxon>
        <taxon>Phlyctema</taxon>
    </lineage>
</organism>
<proteinExistence type="predicted"/>
<sequence length="377" mass="41737">MSGNINQLLGGLYSSARQRSRDNGMQNNHTKGPEYVQRAKTKTRKTCIKSFNFSLGSRQESNMSFIARLGRFILSARKQETHALSSYTEKASSVPAASTSAPAPFPLTPGPPLSKKEQRRRRKQGRHDPAAAASPPKYDKALAEIHEDLEPKISKAVPVVEEPPKVLTPLEERDAWIKSHIWLSSPIHHDQIITALGSSASPSSPYNTLPLLHQVVDGIRPAPNGSVGPTPREDELKQHLERGGVSKDLAAWTVDRLREELLERWAPAYWMGHGYCCYELVWQSSSGRYPLHQSATCSIHGTGRSSDWKSDVEVEDKLEMGPEIRPDAALELSANIEVENILEAEHVIRAEVNNVSGDERSIGSEHQQSLESAAYTC</sequence>
<accession>A0ABR4PKS8</accession>
<evidence type="ECO:0000313" key="2">
    <source>
        <dbReference type="EMBL" id="KAL3423946.1"/>
    </source>
</evidence>